<dbReference type="EMBL" id="LAZR01041897">
    <property type="protein sequence ID" value="KKL10852.1"/>
    <property type="molecule type" value="Genomic_DNA"/>
</dbReference>
<evidence type="ECO:0000313" key="1">
    <source>
        <dbReference type="EMBL" id="KKL10852.1"/>
    </source>
</evidence>
<sequence length="216" mass="25744">MNETVAVGMGPTSPPWRARPVLDRELLEFAYRHGGLTPKEMEQGANAGLRWTHECPGYLGPDLTYGEVIFKLTGYTVILERYAVSYIEDRLPNRRLRARPTPWQLLHTLKPALVVRNHEYFWLRDMMIVLPPELRCKICGLRGRKWERHWMNFDSRYFHDLLDKMPSKHSSQGYRWPQERCCSQRCAVEYLRKLIHLRREQLWLITEGRQLLNRVK</sequence>
<accession>A0A0F9BAL3</accession>
<dbReference type="AlphaFoldDB" id="A0A0F9BAL3"/>
<reference evidence="1" key="1">
    <citation type="journal article" date="2015" name="Nature">
        <title>Complex archaea that bridge the gap between prokaryotes and eukaryotes.</title>
        <authorList>
            <person name="Spang A."/>
            <person name="Saw J.H."/>
            <person name="Jorgensen S.L."/>
            <person name="Zaremba-Niedzwiedzka K."/>
            <person name="Martijn J."/>
            <person name="Lind A.E."/>
            <person name="van Eijk R."/>
            <person name="Schleper C."/>
            <person name="Guy L."/>
            <person name="Ettema T.J."/>
        </authorList>
    </citation>
    <scope>NUCLEOTIDE SEQUENCE</scope>
</reference>
<comment type="caution">
    <text evidence="1">The sequence shown here is derived from an EMBL/GenBank/DDBJ whole genome shotgun (WGS) entry which is preliminary data.</text>
</comment>
<feature type="non-terminal residue" evidence="1">
    <location>
        <position position="216"/>
    </location>
</feature>
<name>A0A0F9BAL3_9ZZZZ</name>
<protein>
    <submittedName>
        <fullName evidence="1">Uncharacterized protein</fullName>
    </submittedName>
</protein>
<proteinExistence type="predicted"/>
<organism evidence="1">
    <name type="scientific">marine sediment metagenome</name>
    <dbReference type="NCBI Taxonomy" id="412755"/>
    <lineage>
        <taxon>unclassified sequences</taxon>
        <taxon>metagenomes</taxon>
        <taxon>ecological metagenomes</taxon>
    </lineage>
</organism>
<gene>
    <name evidence="1" type="ORF">LCGC14_2551700</name>
</gene>